<dbReference type="GO" id="GO:0043424">
    <property type="term" value="F:protein histidine kinase binding"/>
    <property type="evidence" value="ECO:0007669"/>
    <property type="project" value="UniProtKB-UniRule"/>
</dbReference>
<dbReference type="Proteomes" id="UP000243459">
    <property type="component" value="Chromosome 2"/>
</dbReference>
<reference evidence="4" key="1">
    <citation type="journal article" date="2017" name="Nat. Commun.">
        <title>The asparagus genome sheds light on the origin and evolution of a young Y chromosome.</title>
        <authorList>
            <person name="Harkess A."/>
            <person name="Zhou J."/>
            <person name="Xu C."/>
            <person name="Bowers J.E."/>
            <person name="Van der Hulst R."/>
            <person name="Ayyampalayam S."/>
            <person name="Mercati F."/>
            <person name="Riccardi P."/>
            <person name="McKain M.R."/>
            <person name="Kakrana A."/>
            <person name="Tang H."/>
            <person name="Ray J."/>
            <person name="Groenendijk J."/>
            <person name="Arikit S."/>
            <person name="Mathioni S.M."/>
            <person name="Nakano M."/>
            <person name="Shan H."/>
            <person name="Telgmann-Rauber A."/>
            <person name="Kanno A."/>
            <person name="Yue Z."/>
            <person name="Chen H."/>
            <person name="Li W."/>
            <person name="Chen Y."/>
            <person name="Xu X."/>
            <person name="Zhang Y."/>
            <person name="Luo S."/>
            <person name="Chen H."/>
            <person name="Gao J."/>
            <person name="Mao Z."/>
            <person name="Pires J.C."/>
            <person name="Luo M."/>
            <person name="Kudrna D."/>
            <person name="Wing R.A."/>
            <person name="Meyers B.C."/>
            <person name="Yi K."/>
            <person name="Kong H."/>
            <person name="Lavrijsen P."/>
            <person name="Sunseri F."/>
            <person name="Falavigna A."/>
            <person name="Ye Y."/>
            <person name="Leebens-Mack J.H."/>
            <person name="Chen G."/>
        </authorList>
    </citation>
    <scope>NUCLEOTIDE SEQUENCE [LARGE SCALE GENOMIC DNA]</scope>
    <source>
        <strain evidence="4">cv. DH0086</strain>
    </source>
</reference>
<dbReference type="GO" id="GO:0005634">
    <property type="term" value="C:nucleus"/>
    <property type="evidence" value="ECO:0007669"/>
    <property type="project" value="UniProtKB-SubCell"/>
</dbReference>
<dbReference type="SUPFAM" id="SSF47226">
    <property type="entry name" value="Histidine-containing phosphotransfer domain, HPT domain"/>
    <property type="match status" value="1"/>
</dbReference>
<gene>
    <name evidence="3" type="ORF">A4U43_C02F8460</name>
</gene>
<dbReference type="Gramene" id="ONK77604">
    <property type="protein sequence ID" value="ONK77604"/>
    <property type="gene ID" value="A4U43_C02F8460"/>
</dbReference>
<dbReference type="InterPro" id="IPR036641">
    <property type="entry name" value="HPT_dom_sf"/>
</dbReference>
<dbReference type="PANTHER" id="PTHR28242:SF52">
    <property type="entry name" value="PHOSPHORELAY INTERMEDIATE PROTEIN YPD1"/>
    <property type="match status" value="1"/>
</dbReference>
<keyword evidence="2" id="KW-0932">Cytokinin signaling pathway</keyword>
<comment type="function">
    <text evidence="2">Functions as a two-component phosphorelay mediators between cytokinin sensor histidine kinases and response regulators (B-type ARRs). Plays an important role in propagating cytokinin signal transduction.</text>
</comment>
<protein>
    <recommendedName>
        <fullName evidence="2">Histidine-containing phosphotransfer protein</fullName>
    </recommendedName>
</protein>
<keyword evidence="4" id="KW-1185">Reference proteome</keyword>
<dbReference type="GO" id="GO:0009927">
    <property type="term" value="F:histidine phosphotransfer kinase activity"/>
    <property type="evidence" value="ECO:0007669"/>
    <property type="project" value="UniProtKB-UniRule"/>
</dbReference>
<dbReference type="GO" id="GO:0009736">
    <property type="term" value="P:cytokinin-activated signaling pathway"/>
    <property type="evidence" value="ECO:0007669"/>
    <property type="project" value="UniProtKB-KW"/>
</dbReference>
<name>A0A5P1FHS2_ASPOF</name>
<dbReference type="AlphaFoldDB" id="A0A5P1FHS2"/>
<dbReference type="EMBL" id="CM007382">
    <property type="protein sequence ID" value="ONK77604.1"/>
    <property type="molecule type" value="Genomic_DNA"/>
</dbReference>
<organism evidence="3 4">
    <name type="scientific">Asparagus officinalis</name>
    <name type="common">Garden asparagus</name>
    <dbReference type="NCBI Taxonomy" id="4686"/>
    <lineage>
        <taxon>Eukaryota</taxon>
        <taxon>Viridiplantae</taxon>
        <taxon>Streptophyta</taxon>
        <taxon>Embryophyta</taxon>
        <taxon>Tracheophyta</taxon>
        <taxon>Spermatophyta</taxon>
        <taxon>Magnoliopsida</taxon>
        <taxon>Liliopsida</taxon>
        <taxon>Asparagales</taxon>
        <taxon>Asparagaceae</taxon>
        <taxon>Asparagoideae</taxon>
        <taxon>Asparagus</taxon>
    </lineage>
</organism>
<dbReference type="OMA" id="ENRIMMA"/>
<dbReference type="Gene3D" id="1.20.120.160">
    <property type="entry name" value="HPT domain"/>
    <property type="match status" value="2"/>
</dbReference>
<sequence>MESRKLKAQLGELINAMMEEKILSDYFYEIQMLRTSKNPSFIVEIVTTACVESGKFMSKLESLVVGAGRVLTVNKVLRNCCSSKDREGCVKAFTDVREEYLQLRAKLQMIIELENRIMMAEAEEKKK</sequence>
<evidence type="ECO:0000256" key="2">
    <source>
        <dbReference type="RuleBase" id="RU369004"/>
    </source>
</evidence>
<dbReference type="GO" id="GO:0005829">
    <property type="term" value="C:cytosol"/>
    <property type="evidence" value="ECO:0007669"/>
    <property type="project" value="UniProtKB-SubCell"/>
</dbReference>
<evidence type="ECO:0000256" key="1">
    <source>
        <dbReference type="ARBA" id="ARBA00023012"/>
    </source>
</evidence>
<dbReference type="InterPro" id="IPR045871">
    <property type="entry name" value="AHP1-5/YPD1"/>
</dbReference>
<accession>A0A5P1FHS2</accession>
<evidence type="ECO:0000313" key="4">
    <source>
        <dbReference type="Proteomes" id="UP000243459"/>
    </source>
</evidence>
<proteinExistence type="predicted"/>
<comment type="domain">
    <text evidence="2">Histidine-containing phosphotransfer domain (HPt) contains an active histidine that mediates the phosphotransfer.</text>
</comment>
<keyword evidence="1 2" id="KW-0902">Two-component regulatory system</keyword>
<evidence type="ECO:0000313" key="3">
    <source>
        <dbReference type="EMBL" id="ONK77604.1"/>
    </source>
</evidence>
<dbReference type="GO" id="GO:0000160">
    <property type="term" value="P:phosphorelay signal transduction system"/>
    <property type="evidence" value="ECO:0007669"/>
    <property type="project" value="UniProtKB-UniRule"/>
</dbReference>
<dbReference type="PANTHER" id="PTHR28242">
    <property type="entry name" value="PHOSPHORELAY INTERMEDIATE PROTEIN YPD1"/>
    <property type="match status" value="1"/>
</dbReference>
<comment type="subcellular location">
    <subcellularLocation>
        <location evidence="2">Cytoplasm</location>
        <location evidence="2">Cytosol</location>
    </subcellularLocation>
    <subcellularLocation>
        <location evidence="2">Nucleus</location>
    </subcellularLocation>
</comment>